<feature type="compositionally biased region" description="Basic and acidic residues" evidence="1">
    <location>
        <begin position="71"/>
        <end position="88"/>
    </location>
</feature>
<feature type="region of interest" description="Disordered" evidence="1">
    <location>
        <begin position="64"/>
        <end position="88"/>
    </location>
</feature>
<evidence type="ECO:0000256" key="1">
    <source>
        <dbReference type="SAM" id="MobiDB-lite"/>
    </source>
</evidence>
<protein>
    <recommendedName>
        <fullName evidence="2">DUF8152 domain-containing protein</fullName>
    </recommendedName>
</protein>
<reference evidence="3 4" key="1">
    <citation type="journal article" date="2014" name="Int. J. Syst. Evol. Microbiol.">
        <title>Complete genome sequence of Corynebacterium casei LMG S-19264T (=DSM 44701T), isolated from a smear-ripened cheese.</title>
        <authorList>
            <consortium name="US DOE Joint Genome Institute (JGI-PGF)"/>
            <person name="Walter F."/>
            <person name="Albersmeier A."/>
            <person name="Kalinowski J."/>
            <person name="Ruckert C."/>
        </authorList>
    </citation>
    <scope>NUCLEOTIDE SEQUENCE [LARGE SCALE GENOMIC DNA]</scope>
    <source>
        <strain evidence="3 4">CGMCC 4.7215</strain>
    </source>
</reference>
<dbReference type="EMBL" id="JBHSZQ010000047">
    <property type="protein sequence ID" value="MFC7126800.1"/>
    <property type="molecule type" value="Genomic_DNA"/>
</dbReference>
<dbReference type="RefSeq" id="WP_267637369.1">
    <property type="nucleotide sequence ID" value="NZ_JAODIY010000009.1"/>
</dbReference>
<gene>
    <name evidence="3" type="ORF">ACFQJ7_12320</name>
</gene>
<proteinExistence type="predicted"/>
<sequence>MDEIEHLLSSLQDHLDAAEAKSLSDDAESDVEKAQSIASDITADGVDHEKIDTLLEILEEIKTTGTGNSEADSHIDAAKRAGERVLKR</sequence>
<organism evidence="3 4">
    <name type="scientific">Halovenus rubra</name>
    <dbReference type="NCBI Taxonomy" id="869890"/>
    <lineage>
        <taxon>Archaea</taxon>
        <taxon>Methanobacteriati</taxon>
        <taxon>Methanobacteriota</taxon>
        <taxon>Stenosarchaea group</taxon>
        <taxon>Halobacteria</taxon>
        <taxon>Halobacteriales</taxon>
        <taxon>Haloarculaceae</taxon>
        <taxon>Halovenus</taxon>
    </lineage>
</organism>
<evidence type="ECO:0000313" key="4">
    <source>
        <dbReference type="Proteomes" id="UP001596414"/>
    </source>
</evidence>
<dbReference type="AlphaFoldDB" id="A0ABD5X6L1"/>
<dbReference type="InterPro" id="IPR058465">
    <property type="entry name" value="DUF8152"/>
</dbReference>
<comment type="caution">
    <text evidence="3">The sequence shown here is derived from an EMBL/GenBank/DDBJ whole genome shotgun (WGS) entry which is preliminary data.</text>
</comment>
<dbReference type="Pfam" id="PF26479">
    <property type="entry name" value="DUF8152"/>
    <property type="match status" value="1"/>
</dbReference>
<evidence type="ECO:0000259" key="2">
    <source>
        <dbReference type="Pfam" id="PF26479"/>
    </source>
</evidence>
<accession>A0ABD5X6L1</accession>
<name>A0ABD5X6L1_9EURY</name>
<dbReference type="Proteomes" id="UP001596414">
    <property type="component" value="Unassembled WGS sequence"/>
</dbReference>
<feature type="domain" description="DUF8152" evidence="2">
    <location>
        <begin position="9"/>
        <end position="87"/>
    </location>
</feature>
<evidence type="ECO:0000313" key="3">
    <source>
        <dbReference type="EMBL" id="MFC7126800.1"/>
    </source>
</evidence>